<dbReference type="GO" id="GO:0004812">
    <property type="term" value="F:aminoacyl-tRNA ligase activity"/>
    <property type="evidence" value="ECO:0007669"/>
    <property type="project" value="UniProtKB-KW"/>
</dbReference>
<keyword evidence="5" id="KW-0030">Aminoacyl-tRNA synthetase</keyword>
<evidence type="ECO:0000256" key="4">
    <source>
        <dbReference type="ARBA" id="ARBA00022917"/>
    </source>
</evidence>
<dbReference type="GO" id="GO:0005524">
    <property type="term" value="F:ATP binding"/>
    <property type="evidence" value="ECO:0007669"/>
    <property type="project" value="UniProtKB-KW"/>
</dbReference>
<reference evidence="8" key="1">
    <citation type="submission" date="2017-09" db="EMBL/GenBank/DDBJ databases">
        <title>Depth-based differentiation of microbial function through sediment-hosted aquifers and enrichment of novel symbionts in the deep terrestrial subsurface.</title>
        <authorList>
            <person name="Probst A.J."/>
            <person name="Ladd B."/>
            <person name="Jarett J.K."/>
            <person name="Geller-Mcgrath D.E."/>
            <person name="Sieber C.M.K."/>
            <person name="Emerson J.B."/>
            <person name="Anantharaman K."/>
            <person name="Thomas B.C."/>
            <person name="Malmstrom R."/>
            <person name="Stieglmeier M."/>
            <person name="Klingl A."/>
            <person name="Woyke T."/>
            <person name="Ryan C.M."/>
            <person name="Banfield J.F."/>
        </authorList>
    </citation>
    <scope>NUCLEOTIDE SEQUENCE [LARGE SCALE GENOMIC DNA]</scope>
</reference>
<evidence type="ECO:0000313" key="8">
    <source>
        <dbReference type="Proteomes" id="UP000228920"/>
    </source>
</evidence>
<dbReference type="PROSITE" id="PS50862">
    <property type="entry name" value="AA_TRNA_LIGASE_II"/>
    <property type="match status" value="1"/>
</dbReference>
<dbReference type="InterPro" id="IPR004364">
    <property type="entry name" value="Aa-tRNA-synt_II"/>
</dbReference>
<dbReference type="EMBL" id="PFNL01000191">
    <property type="protein sequence ID" value="PIZ44213.1"/>
    <property type="molecule type" value="Genomic_DNA"/>
</dbReference>
<dbReference type="PANTHER" id="PTHR22594">
    <property type="entry name" value="ASPARTYL/LYSYL-TRNA SYNTHETASE"/>
    <property type="match status" value="1"/>
</dbReference>
<dbReference type="InterPro" id="IPR006195">
    <property type="entry name" value="aa-tRNA-synth_II"/>
</dbReference>
<dbReference type="Pfam" id="PF00152">
    <property type="entry name" value="tRNA-synt_2"/>
    <property type="match status" value="1"/>
</dbReference>
<keyword evidence="4" id="KW-0648">Protein biosynthesis</keyword>
<dbReference type="Gene3D" id="3.30.930.10">
    <property type="entry name" value="Bira Bifunctional Protein, Domain 2"/>
    <property type="match status" value="1"/>
</dbReference>
<keyword evidence="3" id="KW-0067">ATP-binding</keyword>
<evidence type="ECO:0000256" key="3">
    <source>
        <dbReference type="ARBA" id="ARBA00022840"/>
    </source>
</evidence>
<evidence type="ECO:0000259" key="6">
    <source>
        <dbReference type="PROSITE" id="PS50862"/>
    </source>
</evidence>
<keyword evidence="2" id="KW-0547">Nucleotide-binding</keyword>
<evidence type="ECO:0000256" key="1">
    <source>
        <dbReference type="ARBA" id="ARBA00022598"/>
    </source>
</evidence>
<dbReference type="SUPFAM" id="SSF55681">
    <property type="entry name" value="Class II aaRS and biotin synthetases"/>
    <property type="match status" value="1"/>
</dbReference>
<sequence length="339" mass="39111">MLTFMLNAPGAWKHTNKYLESLISSRWYKSVAKLQSETVKATFEFFQDKGLEYSLLPSTTNSVSSPKGLGSDSKPVKITIDDKETYLIDSAQFYLELATRINKKGAHYIATSFRGEDADQRHLKQFFHSEAEIVGKLDDVMLLCNDYLFKLAKHLLSTSSLEIEEITGTLQHLEKFISTKEIPQIRFSEAYDELKVNEDYVSENNFVKTITPQGEKKLMEIHGGFVWLTHFEHSSVPFYQAFDKKDPQYAKCADFLMGIGETIGCGERHKDRNETIKALELHQVDKAKYDWYLEMKDLSPLQTSGFGMGIERFLLWVLQHNDIRDIQLIPRFDNYSQIL</sequence>
<feature type="domain" description="Aminoacyl-transfer RNA synthetases class-II family profile" evidence="6">
    <location>
        <begin position="109"/>
        <end position="330"/>
    </location>
</feature>
<dbReference type="GO" id="GO:0006421">
    <property type="term" value="P:asparaginyl-tRNA aminoacylation"/>
    <property type="evidence" value="ECO:0007669"/>
    <property type="project" value="TreeGrafter"/>
</dbReference>
<organism evidence="7 8">
    <name type="scientific">candidate division WWE3 bacterium CG_4_10_14_0_2_um_filter_41_14</name>
    <dbReference type="NCBI Taxonomy" id="1975072"/>
    <lineage>
        <taxon>Bacteria</taxon>
        <taxon>Katanobacteria</taxon>
    </lineage>
</organism>
<evidence type="ECO:0000313" key="7">
    <source>
        <dbReference type="EMBL" id="PIZ44213.1"/>
    </source>
</evidence>
<gene>
    <name evidence="7" type="ORF">COY32_06870</name>
</gene>
<dbReference type="AlphaFoldDB" id="A0A2M7TFK9"/>
<comment type="caution">
    <text evidence="7">The sequence shown here is derived from an EMBL/GenBank/DDBJ whole genome shotgun (WGS) entry which is preliminary data.</text>
</comment>
<accession>A0A2M7TFK9</accession>
<keyword evidence="1" id="KW-0436">Ligase</keyword>
<proteinExistence type="predicted"/>
<protein>
    <submittedName>
        <fullName evidence="7">Asparaginase</fullName>
    </submittedName>
</protein>
<evidence type="ECO:0000256" key="2">
    <source>
        <dbReference type="ARBA" id="ARBA00022741"/>
    </source>
</evidence>
<name>A0A2M7TFK9_UNCKA</name>
<dbReference type="PANTHER" id="PTHR22594:SF34">
    <property type="entry name" value="ASPARAGINE--TRNA LIGASE, MITOCHONDRIAL-RELATED"/>
    <property type="match status" value="1"/>
</dbReference>
<dbReference type="Proteomes" id="UP000228920">
    <property type="component" value="Unassembled WGS sequence"/>
</dbReference>
<dbReference type="InterPro" id="IPR045864">
    <property type="entry name" value="aa-tRNA-synth_II/BPL/LPL"/>
</dbReference>
<evidence type="ECO:0000256" key="5">
    <source>
        <dbReference type="ARBA" id="ARBA00023146"/>
    </source>
</evidence>